<dbReference type="AlphaFoldDB" id="A0A2A9EHA0"/>
<dbReference type="RefSeq" id="WP_098482596.1">
    <property type="nucleotide sequence ID" value="NZ_PDJI01000004.1"/>
</dbReference>
<organism evidence="3 4">
    <name type="scientific">Georgenia soli</name>
    <dbReference type="NCBI Taxonomy" id="638953"/>
    <lineage>
        <taxon>Bacteria</taxon>
        <taxon>Bacillati</taxon>
        <taxon>Actinomycetota</taxon>
        <taxon>Actinomycetes</taxon>
        <taxon>Micrococcales</taxon>
        <taxon>Bogoriellaceae</taxon>
        <taxon>Georgenia</taxon>
    </lineage>
</organism>
<keyword evidence="2" id="KW-0812">Transmembrane</keyword>
<evidence type="ECO:0000256" key="1">
    <source>
        <dbReference type="SAM" id="MobiDB-lite"/>
    </source>
</evidence>
<dbReference type="OrthoDB" id="5188521at2"/>
<feature type="transmembrane region" description="Helical" evidence="2">
    <location>
        <begin position="90"/>
        <end position="108"/>
    </location>
</feature>
<evidence type="ECO:0000313" key="3">
    <source>
        <dbReference type="EMBL" id="PFG38294.1"/>
    </source>
</evidence>
<comment type="caution">
    <text evidence="3">The sequence shown here is derived from an EMBL/GenBank/DDBJ whole genome shotgun (WGS) entry which is preliminary data.</text>
</comment>
<feature type="transmembrane region" description="Helical" evidence="2">
    <location>
        <begin position="195"/>
        <end position="219"/>
    </location>
</feature>
<evidence type="ECO:0000256" key="2">
    <source>
        <dbReference type="SAM" id="Phobius"/>
    </source>
</evidence>
<proteinExistence type="predicted"/>
<evidence type="ECO:0000313" key="4">
    <source>
        <dbReference type="Proteomes" id="UP000222106"/>
    </source>
</evidence>
<reference evidence="3 4" key="1">
    <citation type="submission" date="2017-10" db="EMBL/GenBank/DDBJ databases">
        <title>Sequencing the genomes of 1000 actinobacteria strains.</title>
        <authorList>
            <person name="Klenk H.-P."/>
        </authorList>
    </citation>
    <scope>NUCLEOTIDE SEQUENCE [LARGE SCALE GENOMIC DNA]</scope>
    <source>
        <strain evidence="3 4">DSM 21838</strain>
    </source>
</reference>
<dbReference type="EMBL" id="PDJI01000004">
    <property type="protein sequence ID" value="PFG38294.1"/>
    <property type="molecule type" value="Genomic_DNA"/>
</dbReference>
<feature type="transmembrane region" description="Helical" evidence="2">
    <location>
        <begin position="27"/>
        <end position="49"/>
    </location>
</feature>
<feature type="transmembrane region" description="Helical" evidence="2">
    <location>
        <begin position="266"/>
        <end position="285"/>
    </location>
</feature>
<gene>
    <name evidence="3" type="ORF">ATJ97_0767</name>
</gene>
<feature type="region of interest" description="Disordered" evidence="1">
    <location>
        <begin position="290"/>
        <end position="313"/>
    </location>
</feature>
<accession>A0A2A9EHA0</accession>
<feature type="transmembrane region" description="Helical" evidence="2">
    <location>
        <begin position="155"/>
        <end position="175"/>
    </location>
</feature>
<protein>
    <submittedName>
        <fullName evidence="3">Uncharacterized protein</fullName>
    </submittedName>
</protein>
<dbReference type="Proteomes" id="UP000222106">
    <property type="component" value="Unassembled WGS sequence"/>
</dbReference>
<feature type="transmembrane region" description="Helical" evidence="2">
    <location>
        <begin position="55"/>
        <end position="78"/>
    </location>
</feature>
<name>A0A2A9EHA0_9MICO</name>
<keyword evidence="2" id="KW-1133">Transmembrane helix</keyword>
<feature type="transmembrane region" description="Helical" evidence="2">
    <location>
        <begin position="114"/>
        <end position="135"/>
    </location>
</feature>
<keyword evidence="2" id="KW-0472">Membrane</keyword>
<sequence length="313" mass="33228">MSQLAEHPVSGERRDTAPTATRWARRLSVLVAVLLTISSLAGVLVPGLYRDPDAVVAMLRANDLITLTLAVPLLVWSLVAERYGSPRAQLVRAGMLAYSVYTFATVVFGTAFNALFLVHVALFSLSVAALVLSLVALDVERLARAVSPRTPLRPVAVLLGLLGAGLGGMWVYYALRFALIGEPPEESQLVLPIASLHLAYVLDLALLVPGYLVAAVTLWRRAPWGYVIAGVLLTSGTLQQLQYMTGLLVQRTTGVPGAVAYDPAEPFIMLAFVAATVVLLAGLPADSGAVTPPRRSRAGATPRTRRSLPSSTG</sequence>
<feature type="transmembrane region" description="Helical" evidence="2">
    <location>
        <begin position="226"/>
        <end position="246"/>
    </location>
</feature>
<keyword evidence="4" id="KW-1185">Reference proteome</keyword>